<organism evidence="3 4">
    <name type="scientific">Scylla paramamosain</name>
    <name type="common">Mud crab</name>
    <dbReference type="NCBI Taxonomy" id="85552"/>
    <lineage>
        <taxon>Eukaryota</taxon>
        <taxon>Metazoa</taxon>
        <taxon>Ecdysozoa</taxon>
        <taxon>Arthropoda</taxon>
        <taxon>Crustacea</taxon>
        <taxon>Multicrustacea</taxon>
        <taxon>Malacostraca</taxon>
        <taxon>Eumalacostraca</taxon>
        <taxon>Eucarida</taxon>
        <taxon>Decapoda</taxon>
        <taxon>Pleocyemata</taxon>
        <taxon>Brachyura</taxon>
        <taxon>Eubrachyura</taxon>
        <taxon>Portunoidea</taxon>
        <taxon>Portunidae</taxon>
        <taxon>Portuninae</taxon>
        <taxon>Scylla</taxon>
    </lineage>
</organism>
<gene>
    <name evidence="3" type="ORF">O3P69_017972</name>
</gene>
<dbReference type="Proteomes" id="UP001487740">
    <property type="component" value="Unassembled WGS sequence"/>
</dbReference>
<dbReference type="PROSITE" id="PS50041">
    <property type="entry name" value="C_TYPE_LECTIN_2"/>
    <property type="match status" value="1"/>
</dbReference>
<feature type="signal peptide" evidence="1">
    <location>
        <begin position="1"/>
        <end position="31"/>
    </location>
</feature>
<feature type="chain" id="PRO_5043329090" description="C-type lectin domain-containing protein" evidence="1">
    <location>
        <begin position="32"/>
        <end position="264"/>
    </location>
</feature>
<feature type="domain" description="C-type lectin" evidence="2">
    <location>
        <begin position="142"/>
        <end position="261"/>
    </location>
</feature>
<accession>A0AAW0TK07</accession>
<name>A0AAW0TK07_SCYPA</name>
<evidence type="ECO:0000259" key="2">
    <source>
        <dbReference type="PROSITE" id="PS50041"/>
    </source>
</evidence>
<evidence type="ECO:0000313" key="3">
    <source>
        <dbReference type="EMBL" id="KAK8386992.1"/>
    </source>
</evidence>
<dbReference type="SMART" id="SM00034">
    <property type="entry name" value="CLECT"/>
    <property type="match status" value="1"/>
</dbReference>
<dbReference type="PANTHER" id="PTHR22803">
    <property type="entry name" value="MANNOSE, PHOSPHOLIPASE, LECTIN RECEPTOR RELATED"/>
    <property type="match status" value="1"/>
</dbReference>
<dbReference type="InterPro" id="IPR050111">
    <property type="entry name" value="C-type_lectin/snaclec_domain"/>
</dbReference>
<proteinExistence type="predicted"/>
<comment type="caution">
    <text evidence="3">The sequence shown here is derived from an EMBL/GenBank/DDBJ whole genome shotgun (WGS) entry which is preliminary data.</text>
</comment>
<dbReference type="CDD" id="cd00037">
    <property type="entry name" value="CLECT"/>
    <property type="match status" value="1"/>
</dbReference>
<dbReference type="InterPro" id="IPR016187">
    <property type="entry name" value="CTDL_fold"/>
</dbReference>
<evidence type="ECO:0000256" key="1">
    <source>
        <dbReference type="SAM" id="SignalP"/>
    </source>
</evidence>
<dbReference type="Gene3D" id="3.10.100.10">
    <property type="entry name" value="Mannose-Binding Protein A, subunit A"/>
    <property type="match status" value="1"/>
</dbReference>
<dbReference type="Pfam" id="PF00059">
    <property type="entry name" value="Lectin_C"/>
    <property type="match status" value="1"/>
</dbReference>
<dbReference type="InterPro" id="IPR016186">
    <property type="entry name" value="C-type_lectin-like/link_sf"/>
</dbReference>
<sequence>MRRKLFHAPSCMARLLLLVVVVTVWLSSTAASSSIYFDYEDVSARVNEPVELTCGVEGHFRYCAWLTERGNAFQVEDVHAGLHPGMRAPSNLTHNQCGIVVDALTEIFLGKWTCHVYLTGTTLIAEKTVGKALDCPASFTQIGTECYYIHHENTVTWENAREICKSLNSRADLAVMDDCHQLQLVWHKIHIEYPDTWYWIGGRDRNLEGSWYWVTDEAVDMGIPFWYPARPEGKGECIVLEAFYGYFDDYPCSWNGYFVCQILY</sequence>
<keyword evidence="1" id="KW-0732">Signal</keyword>
<protein>
    <recommendedName>
        <fullName evidence="2">C-type lectin domain-containing protein</fullName>
    </recommendedName>
</protein>
<dbReference type="AlphaFoldDB" id="A0AAW0TK07"/>
<reference evidence="3 4" key="1">
    <citation type="submission" date="2023-03" db="EMBL/GenBank/DDBJ databases">
        <title>High-quality genome of Scylla paramamosain provides insights in environmental adaptation.</title>
        <authorList>
            <person name="Zhang L."/>
        </authorList>
    </citation>
    <scope>NUCLEOTIDE SEQUENCE [LARGE SCALE GENOMIC DNA]</scope>
    <source>
        <strain evidence="3">LZ_2023a</strain>
        <tissue evidence="3">Muscle</tissue>
    </source>
</reference>
<dbReference type="SUPFAM" id="SSF56436">
    <property type="entry name" value="C-type lectin-like"/>
    <property type="match status" value="1"/>
</dbReference>
<dbReference type="InterPro" id="IPR001304">
    <property type="entry name" value="C-type_lectin-like"/>
</dbReference>
<dbReference type="EMBL" id="JARAKH010000030">
    <property type="protein sequence ID" value="KAK8386992.1"/>
    <property type="molecule type" value="Genomic_DNA"/>
</dbReference>
<keyword evidence="4" id="KW-1185">Reference proteome</keyword>
<evidence type="ECO:0000313" key="4">
    <source>
        <dbReference type="Proteomes" id="UP001487740"/>
    </source>
</evidence>